<keyword evidence="1" id="KW-0812">Transmembrane</keyword>
<keyword evidence="1" id="KW-1133">Transmembrane helix</keyword>
<gene>
    <name evidence="2" type="ORF">AVT10_15825</name>
</gene>
<evidence type="ECO:0000313" key="2">
    <source>
        <dbReference type="EMBL" id="KZE13478.1"/>
    </source>
</evidence>
<reference evidence="3" key="1">
    <citation type="submission" date="2016-01" db="EMBL/GenBank/DDBJ databases">
        <title>Draft genome of Chromobacterium sp. F49.</title>
        <authorList>
            <person name="Hong K.W."/>
        </authorList>
    </citation>
    <scope>NUCLEOTIDE SEQUENCE [LARGE SCALE GENOMIC DNA]</scope>
    <source>
        <strain evidence="3">CN3</strain>
    </source>
</reference>
<sequence length="151" mass="15582">MTILLILGSIAGLYMLSLLFRLASLALPVYVAIGTSFALLRGAHGYPAAILTGFFAGIATLLIGRFLIAYIRSPSVRLGIALLFAVPAAFAGYQAAHGLASLATSSDPALAILGTIAAVATSISAWRNVMSGSDLFDMASATDRSDGSYPR</sequence>
<feature type="transmembrane region" description="Helical" evidence="1">
    <location>
        <begin position="12"/>
        <end position="33"/>
    </location>
</feature>
<evidence type="ECO:0000256" key="1">
    <source>
        <dbReference type="SAM" id="Phobius"/>
    </source>
</evidence>
<organism evidence="2 3">
    <name type="scientific">Sphingomonas hankookensis</name>
    <dbReference type="NCBI Taxonomy" id="563996"/>
    <lineage>
        <taxon>Bacteria</taxon>
        <taxon>Pseudomonadati</taxon>
        <taxon>Pseudomonadota</taxon>
        <taxon>Alphaproteobacteria</taxon>
        <taxon>Sphingomonadales</taxon>
        <taxon>Sphingomonadaceae</taxon>
        <taxon>Sphingomonas</taxon>
    </lineage>
</organism>
<keyword evidence="3" id="KW-1185">Reference proteome</keyword>
<name>A0ABR5YB65_9SPHN</name>
<evidence type="ECO:0000313" key="3">
    <source>
        <dbReference type="Proteomes" id="UP000076609"/>
    </source>
</evidence>
<proteinExistence type="predicted"/>
<dbReference type="RefSeq" id="WP_066117303.1">
    <property type="nucleotide sequence ID" value="NZ_LQQO01000021.1"/>
</dbReference>
<feature type="transmembrane region" description="Helical" evidence="1">
    <location>
        <begin position="45"/>
        <end position="64"/>
    </location>
</feature>
<dbReference type="EMBL" id="LQQO01000021">
    <property type="protein sequence ID" value="KZE13478.1"/>
    <property type="molecule type" value="Genomic_DNA"/>
</dbReference>
<keyword evidence="1" id="KW-0472">Membrane</keyword>
<feature type="transmembrane region" description="Helical" evidence="1">
    <location>
        <begin position="76"/>
        <end position="96"/>
    </location>
</feature>
<comment type="caution">
    <text evidence="2">The sequence shown here is derived from an EMBL/GenBank/DDBJ whole genome shotgun (WGS) entry which is preliminary data.</text>
</comment>
<protein>
    <submittedName>
        <fullName evidence="2">Uncharacterized protein</fullName>
    </submittedName>
</protein>
<feature type="transmembrane region" description="Helical" evidence="1">
    <location>
        <begin position="108"/>
        <end position="126"/>
    </location>
</feature>
<dbReference type="Proteomes" id="UP000076609">
    <property type="component" value="Unassembled WGS sequence"/>
</dbReference>
<accession>A0ABR5YB65</accession>